<dbReference type="EMBL" id="LT859958">
    <property type="protein sequence ID" value="SMX55329.1"/>
    <property type="molecule type" value="Genomic_DNA"/>
</dbReference>
<dbReference type="RefSeq" id="WP_087863174.1">
    <property type="nucleotide sequence ID" value="NZ_LT859958.1"/>
</dbReference>
<proteinExistence type="predicted"/>
<evidence type="ECO:0000256" key="4">
    <source>
        <dbReference type="ARBA" id="ARBA00022741"/>
    </source>
</evidence>
<dbReference type="PANTHER" id="PTHR24363">
    <property type="entry name" value="SERINE/THREONINE PROTEIN KINASE"/>
    <property type="match status" value="1"/>
</dbReference>
<evidence type="ECO:0000256" key="7">
    <source>
        <dbReference type="ARBA" id="ARBA00047899"/>
    </source>
</evidence>
<evidence type="ECO:0000256" key="2">
    <source>
        <dbReference type="ARBA" id="ARBA00022527"/>
    </source>
</evidence>
<name>A0A1Y6K9S5_9CHLR</name>
<dbReference type="CDD" id="cd14014">
    <property type="entry name" value="STKc_PknB_like"/>
    <property type="match status" value="1"/>
</dbReference>
<keyword evidence="2" id="KW-0723">Serine/threonine-protein kinase</keyword>
<keyword evidence="6" id="KW-0067">ATP-binding</keyword>
<dbReference type="Gene3D" id="3.30.200.20">
    <property type="entry name" value="Phosphorylase Kinase, domain 1"/>
    <property type="match status" value="1"/>
</dbReference>
<reference evidence="12" key="1">
    <citation type="submission" date="2017-05" db="EMBL/GenBank/DDBJ databases">
        <authorList>
            <person name="Kirkegaard R."/>
            <person name="Mcilroy J S."/>
        </authorList>
    </citation>
    <scope>NUCLEOTIDE SEQUENCE [LARGE SCALE GENOMIC DNA]</scope>
</reference>
<evidence type="ECO:0000256" key="1">
    <source>
        <dbReference type="ARBA" id="ARBA00012513"/>
    </source>
</evidence>
<evidence type="ECO:0000259" key="10">
    <source>
        <dbReference type="PROSITE" id="PS50011"/>
    </source>
</evidence>
<comment type="catalytic activity">
    <reaction evidence="8">
        <text>L-seryl-[protein] + ATP = O-phospho-L-seryl-[protein] + ADP + H(+)</text>
        <dbReference type="Rhea" id="RHEA:17989"/>
        <dbReference type="Rhea" id="RHEA-COMP:9863"/>
        <dbReference type="Rhea" id="RHEA-COMP:11604"/>
        <dbReference type="ChEBI" id="CHEBI:15378"/>
        <dbReference type="ChEBI" id="CHEBI:29999"/>
        <dbReference type="ChEBI" id="CHEBI:30616"/>
        <dbReference type="ChEBI" id="CHEBI:83421"/>
        <dbReference type="ChEBI" id="CHEBI:456216"/>
        <dbReference type="EC" id="2.7.11.1"/>
    </reaction>
</comment>
<dbReference type="AlphaFoldDB" id="A0A1Y6K9S5"/>
<dbReference type="PROSITE" id="PS50011">
    <property type="entry name" value="PROTEIN_KINASE_DOM"/>
    <property type="match status" value="1"/>
</dbReference>
<gene>
    <name evidence="11" type="ORF">CFX1CAM_2264</name>
</gene>
<organism evidence="11 12">
    <name type="scientific">Candidatus Brevifilum fermentans</name>
    <dbReference type="NCBI Taxonomy" id="1986204"/>
    <lineage>
        <taxon>Bacteria</taxon>
        <taxon>Bacillati</taxon>
        <taxon>Chloroflexota</taxon>
        <taxon>Anaerolineae</taxon>
        <taxon>Anaerolineales</taxon>
        <taxon>Anaerolineaceae</taxon>
        <taxon>Candidatus Brevifilum</taxon>
    </lineage>
</organism>
<dbReference type="PANTHER" id="PTHR24363:SF0">
    <property type="entry name" value="SERINE_THREONINE KINASE LIKE DOMAIN CONTAINING 1"/>
    <property type="match status" value="1"/>
</dbReference>
<protein>
    <recommendedName>
        <fullName evidence="1">non-specific serine/threonine protein kinase</fullName>
        <ecNumber evidence="1">2.7.11.1</ecNumber>
    </recommendedName>
</protein>
<dbReference type="OrthoDB" id="9785148at2"/>
<dbReference type="GO" id="GO:0005524">
    <property type="term" value="F:ATP binding"/>
    <property type="evidence" value="ECO:0007669"/>
    <property type="project" value="UniProtKB-KW"/>
</dbReference>
<dbReference type="EC" id="2.7.11.1" evidence="1"/>
<evidence type="ECO:0000313" key="12">
    <source>
        <dbReference type="Proteomes" id="UP000195514"/>
    </source>
</evidence>
<dbReference type="InterPro" id="IPR011042">
    <property type="entry name" value="6-blade_b-propeller_TolB-like"/>
</dbReference>
<comment type="catalytic activity">
    <reaction evidence="7">
        <text>L-threonyl-[protein] + ATP = O-phospho-L-threonyl-[protein] + ADP + H(+)</text>
        <dbReference type="Rhea" id="RHEA:46608"/>
        <dbReference type="Rhea" id="RHEA-COMP:11060"/>
        <dbReference type="Rhea" id="RHEA-COMP:11605"/>
        <dbReference type="ChEBI" id="CHEBI:15378"/>
        <dbReference type="ChEBI" id="CHEBI:30013"/>
        <dbReference type="ChEBI" id="CHEBI:30616"/>
        <dbReference type="ChEBI" id="CHEBI:61977"/>
        <dbReference type="ChEBI" id="CHEBI:456216"/>
        <dbReference type="EC" id="2.7.11.1"/>
    </reaction>
</comment>
<evidence type="ECO:0000256" key="6">
    <source>
        <dbReference type="ARBA" id="ARBA00022840"/>
    </source>
</evidence>
<evidence type="ECO:0000256" key="5">
    <source>
        <dbReference type="ARBA" id="ARBA00022777"/>
    </source>
</evidence>
<evidence type="ECO:0000256" key="9">
    <source>
        <dbReference type="SAM" id="MobiDB-lite"/>
    </source>
</evidence>
<dbReference type="Gene3D" id="1.10.510.10">
    <property type="entry name" value="Transferase(Phosphotransferase) domain 1"/>
    <property type="match status" value="1"/>
</dbReference>
<dbReference type="Proteomes" id="UP000195514">
    <property type="component" value="Chromosome I"/>
</dbReference>
<keyword evidence="4" id="KW-0547">Nucleotide-binding</keyword>
<evidence type="ECO:0000313" key="11">
    <source>
        <dbReference type="EMBL" id="SMX55329.1"/>
    </source>
</evidence>
<evidence type="ECO:0000256" key="3">
    <source>
        <dbReference type="ARBA" id="ARBA00022679"/>
    </source>
</evidence>
<dbReference type="Pfam" id="PF07676">
    <property type="entry name" value="PD40"/>
    <property type="match status" value="2"/>
</dbReference>
<dbReference type="InterPro" id="IPR000719">
    <property type="entry name" value="Prot_kinase_dom"/>
</dbReference>
<keyword evidence="3" id="KW-0808">Transferase</keyword>
<dbReference type="KEGG" id="abat:CFX1CAM_2264"/>
<dbReference type="Gene3D" id="2.120.10.30">
    <property type="entry name" value="TolB, C-terminal domain"/>
    <property type="match status" value="3"/>
</dbReference>
<feature type="compositionally biased region" description="Polar residues" evidence="9">
    <location>
        <begin position="281"/>
        <end position="293"/>
    </location>
</feature>
<dbReference type="Pfam" id="PF00069">
    <property type="entry name" value="Pkinase"/>
    <property type="match status" value="1"/>
</dbReference>
<feature type="region of interest" description="Disordered" evidence="9">
    <location>
        <begin position="276"/>
        <end position="297"/>
    </location>
</feature>
<dbReference type="SUPFAM" id="SSF56112">
    <property type="entry name" value="Protein kinase-like (PK-like)"/>
    <property type="match status" value="1"/>
</dbReference>
<keyword evidence="5" id="KW-0418">Kinase</keyword>
<accession>A0A1Y6K9S5</accession>
<sequence length="692" mass="77175">MTLKNGYLLRDRYRILDILGQGAIGVIYRAVDEKLDISVVIKERAYRSEDDAQHFQRGARVLASLRHPNIARVYNYFLIEGQGLYLVGEYIEGQDLRQWLSEAGELTEMEALQVGIAICNALIYLHSQDPPILHNGIAPKNIKISPFDEIMLLDLGIDDDYLQSQCKSTSTQVKNHRFIAPECFSDEGLDQRSDIFSLGGTLYTALGGYPPENSRERALGKAQLSPLLGYQPGLTRLTVKAVKTALNLRCEDRWQSAAEMKAALITARNALPADKQKDTRLTSLDQMSTSASSSRKELKKQGASLIDRIKSKKPFSKRDPGRYIFATVIVVLGALLGFTLLRPQGLHGLITIDPQPTTMQIDVDHQNEMVALPLPTAEPIIVNTVAPPNEEIILTETEPGFDPAPTSIGGGARLLAFVSERSGIPQIWLIDVSSKETTQLTDLDDGACQPDWSPSGEHIVFTSPCMSKRASYPGSRLMIIDIASGEIHSLPPSLEGDFDPAWSPDGEWIAYTTLINKREQLAKININELKPLRLSDGSYRDSSPAWSPDGTQLAFVRNRGVDQIWLMDPNGKNQVQFTRSGRIDNTNPTWYYDGSLILFSQSFGEGSASKQIYGMRVEDIGHALENNIIPMMKLDYIPLMDHVDVSPDGYWLAFEYWYFNILEDIYVMSFPSANLIQLTDHPGPDYHPVWSP</sequence>
<dbReference type="InterPro" id="IPR011659">
    <property type="entry name" value="WD40"/>
</dbReference>
<dbReference type="SUPFAM" id="SSF82171">
    <property type="entry name" value="DPP6 N-terminal domain-like"/>
    <property type="match status" value="1"/>
</dbReference>
<feature type="domain" description="Protein kinase" evidence="10">
    <location>
        <begin position="13"/>
        <end position="265"/>
    </location>
</feature>
<evidence type="ECO:0000256" key="8">
    <source>
        <dbReference type="ARBA" id="ARBA00048679"/>
    </source>
</evidence>
<keyword evidence="12" id="KW-1185">Reference proteome</keyword>
<dbReference type="GO" id="GO:0004674">
    <property type="term" value="F:protein serine/threonine kinase activity"/>
    <property type="evidence" value="ECO:0007669"/>
    <property type="project" value="UniProtKB-KW"/>
</dbReference>
<dbReference type="InterPro" id="IPR011009">
    <property type="entry name" value="Kinase-like_dom_sf"/>
</dbReference>